<gene>
    <name evidence="2" type="ORF">DYS74_16015</name>
</gene>
<keyword evidence="1" id="KW-0732">Signal</keyword>
<organism evidence="2 3">
    <name type="scientific">Paenirhodobacter hankyongi</name>
    <dbReference type="NCBI Taxonomy" id="2294033"/>
    <lineage>
        <taxon>Bacteria</taxon>
        <taxon>Pseudomonadati</taxon>
        <taxon>Pseudomonadota</taxon>
        <taxon>Alphaproteobacteria</taxon>
        <taxon>Rhodobacterales</taxon>
        <taxon>Rhodobacter group</taxon>
        <taxon>Paenirhodobacter</taxon>
    </lineage>
</organism>
<dbReference type="AlphaFoldDB" id="A0A421BJX9"/>
<protein>
    <submittedName>
        <fullName evidence="2">DUF2059 domain-containing protein</fullName>
    </submittedName>
</protein>
<feature type="signal peptide" evidence="1">
    <location>
        <begin position="1"/>
        <end position="42"/>
    </location>
</feature>
<keyword evidence="3" id="KW-1185">Reference proteome</keyword>
<feature type="chain" id="PRO_5019577191" evidence="1">
    <location>
        <begin position="43"/>
        <end position="292"/>
    </location>
</feature>
<evidence type="ECO:0000313" key="3">
    <source>
        <dbReference type="Proteomes" id="UP000279673"/>
    </source>
</evidence>
<proteinExistence type="predicted"/>
<evidence type="ECO:0000256" key="1">
    <source>
        <dbReference type="SAM" id="SignalP"/>
    </source>
</evidence>
<evidence type="ECO:0000313" key="2">
    <source>
        <dbReference type="EMBL" id="RLL62834.1"/>
    </source>
</evidence>
<dbReference type="EMBL" id="RCHI01000019">
    <property type="protein sequence ID" value="RLL62834.1"/>
    <property type="molecule type" value="Genomic_DNA"/>
</dbReference>
<dbReference type="Proteomes" id="UP000279673">
    <property type="component" value="Unassembled WGS sequence"/>
</dbReference>
<reference evidence="2 3" key="1">
    <citation type="submission" date="2018-10" db="EMBL/GenBank/DDBJ databases">
        <title>Rhodobacter sp . BO-81.</title>
        <authorList>
            <person name="Im W.T."/>
        </authorList>
    </citation>
    <scope>NUCLEOTIDE SEQUENCE [LARGE SCALE GENOMIC DNA]</scope>
    <source>
        <strain evidence="2 3">BO-81</strain>
    </source>
</reference>
<accession>A0A421BJX9</accession>
<sequence>MLRHDLPRERPATMLRFSSPAAPLRRLALGLALALAAPGAHADPARISHLLHTDALFTILQKEGVAYGRDLAEEMTGEPSDPGWVAEVEAIHAPARLQPAYQDTFAAALKGADQAAIEHWLTSDTGKRVVEHEISAREALLDPDAEDAAIAAAETAQAQGDHRFAAVERIIEAAGLIEPNVVGGMNANLAFYRAMAEGGAFPYEVTESDMLADVAAQEEEIRADVTSWIQGYLFLAYGSLPADDLDRIARFSASAPGQALLRAQFEGFDLVYEESSAALGAALARRMTAAEL</sequence>
<name>A0A421BJX9_9RHOB</name>
<comment type="caution">
    <text evidence="2">The sequence shown here is derived from an EMBL/GenBank/DDBJ whole genome shotgun (WGS) entry which is preliminary data.</text>
</comment>